<proteinExistence type="predicted"/>
<keyword evidence="1" id="KW-0472">Membrane</keyword>
<keyword evidence="1" id="KW-1133">Transmembrane helix</keyword>
<accession>A0AAX1YFX7</accession>
<feature type="transmembrane region" description="Helical" evidence="1">
    <location>
        <begin position="7"/>
        <end position="25"/>
    </location>
</feature>
<evidence type="ECO:0000313" key="2">
    <source>
        <dbReference type="EMBL" id="RSI59130.1"/>
    </source>
</evidence>
<feature type="transmembrane region" description="Helical" evidence="1">
    <location>
        <begin position="31"/>
        <end position="49"/>
    </location>
</feature>
<evidence type="ECO:0000313" key="3">
    <source>
        <dbReference type="Proteomes" id="UP000273998"/>
    </source>
</evidence>
<reference evidence="2 3" key="1">
    <citation type="submission" date="2018-11" db="EMBL/GenBank/DDBJ databases">
        <title>Species Designations Belie Phenotypic and Genotypic Heterogeneity in Oral Streptococci.</title>
        <authorList>
            <person name="Velsko I."/>
        </authorList>
    </citation>
    <scope>NUCLEOTIDE SEQUENCE [LARGE SCALE GENOMIC DNA]</scope>
    <source>
        <strain evidence="2 3">BCC42</strain>
    </source>
</reference>
<gene>
    <name evidence="2" type="ORF">D8867_03035</name>
</gene>
<sequence length="57" mass="7026">MIDVYKSVGLLSLFLFQSFVVWFYLQHFFVIRISKSKFYCLILFVYCYWPRINNNKS</sequence>
<comment type="caution">
    <text evidence="2">The sequence shown here is derived from an EMBL/GenBank/DDBJ whole genome shotgun (WGS) entry which is preliminary data.</text>
</comment>
<dbReference type="AlphaFoldDB" id="A0AAX1YFX7"/>
<name>A0AAX1YFX7_STRSL</name>
<evidence type="ECO:0000256" key="1">
    <source>
        <dbReference type="SAM" id="Phobius"/>
    </source>
</evidence>
<dbReference type="EMBL" id="RJNF01000005">
    <property type="protein sequence ID" value="RSI59130.1"/>
    <property type="molecule type" value="Genomic_DNA"/>
</dbReference>
<protein>
    <submittedName>
        <fullName evidence="2">Uncharacterized protein</fullName>
    </submittedName>
</protein>
<keyword evidence="1" id="KW-0812">Transmembrane</keyword>
<dbReference type="Proteomes" id="UP000273998">
    <property type="component" value="Unassembled WGS sequence"/>
</dbReference>
<organism evidence="2 3">
    <name type="scientific">Streptococcus salivarius</name>
    <dbReference type="NCBI Taxonomy" id="1304"/>
    <lineage>
        <taxon>Bacteria</taxon>
        <taxon>Bacillati</taxon>
        <taxon>Bacillota</taxon>
        <taxon>Bacilli</taxon>
        <taxon>Lactobacillales</taxon>
        <taxon>Streptococcaceae</taxon>
        <taxon>Streptococcus</taxon>
    </lineage>
</organism>